<evidence type="ECO:0000256" key="16">
    <source>
        <dbReference type="SAM" id="Phobius"/>
    </source>
</evidence>
<feature type="transmembrane region" description="Helical" evidence="16">
    <location>
        <begin position="48"/>
        <end position="65"/>
    </location>
</feature>
<keyword evidence="9" id="KW-0255">Endonuclease</keyword>
<evidence type="ECO:0000256" key="9">
    <source>
        <dbReference type="ARBA" id="ARBA00022759"/>
    </source>
</evidence>
<dbReference type="InterPro" id="IPR016071">
    <property type="entry name" value="Staphylococal_nuclease_OB-fold"/>
</dbReference>
<evidence type="ECO:0000256" key="2">
    <source>
        <dbReference type="ARBA" id="ARBA00004173"/>
    </source>
</evidence>
<feature type="domain" description="TNase-like" evidence="17">
    <location>
        <begin position="86"/>
        <end position="249"/>
    </location>
</feature>
<dbReference type="GeneID" id="18254386"/>
<evidence type="ECO:0000256" key="5">
    <source>
        <dbReference type="ARBA" id="ARBA00014651"/>
    </source>
</evidence>
<evidence type="ECO:0000256" key="3">
    <source>
        <dbReference type="ARBA" id="ARBA00005435"/>
    </source>
</evidence>
<evidence type="ECO:0000259" key="17">
    <source>
        <dbReference type="PROSITE" id="PS50830"/>
    </source>
</evidence>
<dbReference type="Proteomes" id="UP000008066">
    <property type="component" value="Unassembled WGS sequence"/>
</dbReference>
<dbReference type="SUPFAM" id="SSF50199">
    <property type="entry name" value="Staphylococcal nuclease"/>
    <property type="match status" value="1"/>
</dbReference>
<evidence type="ECO:0000256" key="7">
    <source>
        <dbReference type="ARBA" id="ARBA00022722"/>
    </source>
</evidence>
<evidence type="ECO:0000256" key="11">
    <source>
        <dbReference type="ARBA" id="ARBA00022837"/>
    </source>
</evidence>
<dbReference type="SMART" id="SM00318">
    <property type="entry name" value="SNc"/>
    <property type="match status" value="1"/>
</dbReference>
<evidence type="ECO:0000313" key="18">
    <source>
        <dbReference type="EMBL" id="EGS23652.1"/>
    </source>
</evidence>
<dbReference type="RefSeq" id="XP_006690894.1">
    <property type="nucleotide sequence ID" value="XM_006690831.1"/>
</dbReference>
<evidence type="ECO:0000256" key="15">
    <source>
        <dbReference type="SAM" id="MobiDB-lite"/>
    </source>
</evidence>
<proteinExistence type="inferred from homology"/>
<keyword evidence="6 16" id="KW-0812">Transmembrane</keyword>
<organism evidence="19">
    <name type="scientific">Chaetomium thermophilum (strain DSM 1495 / CBS 144.50 / IMI 039719)</name>
    <name type="common">Thermochaetoides thermophila</name>
    <dbReference type="NCBI Taxonomy" id="759272"/>
    <lineage>
        <taxon>Eukaryota</taxon>
        <taxon>Fungi</taxon>
        <taxon>Dikarya</taxon>
        <taxon>Ascomycota</taxon>
        <taxon>Pezizomycotina</taxon>
        <taxon>Sordariomycetes</taxon>
        <taxon>Sordariomycetidae</taxon>
        <taxon>Sordariales</taxon>
        <taxon>Chaetomiaceae</taxon>
        <taxon>Thermochaetoides</taxon>
    </lineage>
</organism>
<dbReference type="Pfam" id="PF00565">
    <property type="entry name" value="SNase"/>
    <property type="match status" value="1"/>
</dbReference>
<dbReference type="PANTHER" id="PTHR12302:SF3">
    <property type="entry name" value="SERINE_THREONINE-PROTEIN KINASE 31"/>
    <property type="match status" value="1"/>
</dbReference>
<keyword evidence="12 16" id="KW-1133">Transmembrane helix</keyword>
<dbReference type="Gene3D" id="2.40.50.90">
    <property type="match status" value="1"/>
</dbReference>
<keyword evidence="11" id="KW-0106">Calcium</keyword>
<dbReference type="STRING" id="759272.G0RZM4"/>
<protein>
    <recommendedName>
        <fullName evidence="4">Probable endonuclease LCL3</fullName>
    </recommendedName>
    <alternativeName>
        <fullName evidence="5">Probable endonuclease lcl3</fullName>
    </alternativeName>
</protein>
<keyword evidence="10" id="KW-0378">Hydrolase</keyword>
<keyword evidence="14 16" id="KW-0472">Membrane</keyword>
<dbReference type="GO" id="GO:0005739">
    <property type="term" value="C:mitochondrion"/>
    <property type="evidence" value="ECO:0007669"/>
    <property type="project" value="UniProtKB-SubCell"/>
</dbReference>
<keyword evidence="7" id="KW-0540">Nuclease</keyword>
<evidence type="ECO:0000256" key="12">
    <source>
        <dbReference type="ARBA" id="ARBA00022989"/>
    </source>
</evidence>
<feature type="region of interest" description="Disordered" evidence="15">
    <location>
        <begin position="1"/>
        <end position="30"/>
    </location>
</feature>
<dbReference type="GO" id="GO:0016020">
    <property type="term" value="C:membrane"/>
    <property type="evidence" value="ECO:0007669"/>
    <property type="project" value="UniProtKB-SubCell"/>
</dbReference>
<dbReference type="EMBL" id="GL988032">
    <property type="protein sequence ID" value="EGS23652.1"/>
    <property type="molecule type" value="Genomic_DNA"/>
</dbReference>
<evidence type="ECO:0000256" key="1">
    <source>
        <dbReference type="ARBA" id="ARBA00004167"/>
    </source>
</evidence>
<evidence type="ECO:0000313" key="19">
    <source>
        <dbReference type="Proteomes" id="UP000008066"/>
    </source>
</evidence>
<dbReference type="PROSITE" id="PS50830">
    <property type="entry name" value="TNASE_3"/>
    <property type="match status" value="1"/>
</dbReference>
<dbReference type="GO" id="GO:0004519">
    <property type="term" value="F:endonuclease activity"/>
    <property type="evidence" value="ECO:0007669"/>
    <property type="project" value="UniProtKB-KW"/>
</dbReference>
<keyword evidence="19" id="KW-1185">Reference proteome</keyword>
<reference evidence="18 19" key="1">
    <citation type="journal article" date="2011" name="Cell">
        <title>Insight into structure and assembly of the nuclear pore complex by utilizing the genome of a eukaryotic thermophile.</title>
        <authorList>
            <person name="Amlacher S."/>
            <person name="Sarges P."/>
            <person name="Flemming D."/>
            <person name="van Noort V."/>
            <person name="Kunze R."/>
            <person name="Devos D.P."/>
            <person name="Arumugam M."/>
            <person name="Bork P."/>
            <person name="Hurt E."/>
        </authorList>
    </citation>
    <scope>NUCLEOTIDE SEQUENCE [LARGE SCALE GENOMIC DNA]</scope>
    <source>
        <strain evidence="19">DSM 1495 / CBS 144.50 / IMI 039719</strain>
    </source>
</reference>
<evidence type="ECO:0000256" key="6">
    <source>
        <dbReference type="ARBA" id="ARBA00022692"/>
    </source>
</evidence>
<evidence type="ECO:0000256" key="4">
    <source>
        <dbReference type="ARBA" id="ARBA00013404"/>
    </source>
</evidence>
<dbReference type="AlphaFoldDB" id="G0RZM4"/>
<comment type="similarity">
    <text evidence="3">Belongs to the LCL3 family.</text>
</comment>
<comment type="subcellular location">
    <subcellularLocation>
        <location evidence="1">Membrane</location>
        <topology evidence="1">Single-pass membrane protein</topology>
    </subcellularLocation>
    <subcellularLocation>
        <location evidence="2">Mitochondrion</location>
    </subcellularLocation>
</comment>
<dbReference type="FunFam" id="2.40.50.90:FF:000029">
    <property type="entry name" value="Probable endonuclease lcl3"/>
    <property type="match status" value="1"/>
</dbReference>
<feature type="compositionally biased region" description="Basic and acidic residues" evidence="15">
    <location>
        <begin position="1"/>
        <end position="12"/>
    </location>
</feature>
<name>G0RZM4_CHATD</name>
<evidence type="ECO:0000256" key="8">
    <source>
        <dbReference type="ARBA" id="ARBA00022723"/>
    </source>
</evidence>
<feature type="region of interest" description="Disordered" evidence="15">
    <location>
        <begin position="269"/>
        <end position="294"/>
    </location>
</feature>
<dbReference type="OMA" id="WAKVWRK"/>
<dbReference type="OrthoDB" id="430293at2759"/>
<dbReference type="InterPro" id="IPR035437">
    <property type="entry name" value="SNase_OB-fold_sf"/>
</dbReference>
<feature type="compositionally biased region" description="Basic and acidic residues" evidence="15">
    <location>
        <begin position="278"/>
        <end position="294"/>
    </location>
</feature>
<dbReference type="PANTHER" id="PTHR12302">
    <property type="entry name" value="EBNA2 BINDING PROTEIN P100"/>
    <property type="match status" value="1"/>
</dbReference>
<gene>
    <name evidence="18" type="ORF">CTHT_0003480</name>
</gene>
<evidence type="ECO:0000256" key="13">
    <source>
        <dbReference type="ARBA" id="ARBA00023128"/>
    </source>
</evidence>
<dbReference type="HOGENOM" id="CLU_046484_0_0_1"/>
<dbReference type="GO" id="GO:0016787">
    <property type="term" value="F:hydrolase activity"/>
    <property type="evidence" value="ECO:0007669"/>
    <property type="project" value="UniProtKB-KW"/>
</dbReference>
<keyword evidence="8" id="KW-0479">Metal-binding</keyword>
<evidence type="ECO:0000256" key="14">
    <source>
        <dbReference type="ARBA" id="ARBA00023136"/>
    </source>
</evidence>
<dbReference type="KEGG" id="cthr:CTHT_0003480"/>
<keyword evidence="13" id="KW-0496">Mitochondrion</keyword>
<accession>G0RZM4</accession>
<sequence length="294" mass="33144">MLQMAADRDRQRCSGVTAANAKANATSPTQTTSLKDSIRAYLYQPQNWIAPILAAGVGIGLWSFYQNYLRRFPGSEHIAPSFFRRRSLLGKVTSVGDGDGFHLFHTPGGRLAGWGWLRHVPTDRKVLKGRTISVRLAGIDAPEGAYFGRPAQPYAAEALAYLESLILNRRVRAYIYRRDQYDRVVATVYVRTPPFFFPRKDVSLEMLKRGLATTYEGKFGAEFGGAKLERLYKETEAEARRQGKGMWSIEKPRLSKGFFNNALGRKNGPARGVVETPMEYKKRMRAEEKKGNAR</sequence>
<dbReference type="eggNOG" id="ENOG502S1U4">
    <property type="taxonomic scope" value="Eukaryota"/>
</dbReference>
<dbReference type="GO" id="GO:0046872">
    <property type="term" value="F:metal ion binding"/>
    <property type="evidence" value="ECO:0007669"/>
    <property type="project" value="UniProtKB-KW"/>
</dbReference>
<evidence type="ECO:0000256" key="10">
    <source>
        <dbReference type="ARBA" id="ARBA00022801"/>
    </source>
</evidence>